<feature type="domain" description="Sacsin/Nov" evidence="1">
    <location>
        <begin position="41"/>
        <end position="137"/>
    </location>
</feature>
<dbReference type="PANTHER" id="PTHR46919">
    <property type="entry name" value="ZINC FINGER, C3HC4 TYPE (RING FINGER) FAMILY PROTEIN"/>
    <property type="match status" value="1"/>
</dbReference>
<sequence>MHFTHDSISNEIAMALGINTKRKHKVEECSKDLYSQDFGQHEELLTRIKRILDGYPFDVCILKELLQNADDAKASEVHIVVDFNNHPTDDLFGEMWKPLQGPALLVFNDSYFTEADITGIQNLGVGSKETIRRRLGSMVLVLTQFTTSLTYHHSYLEDNMSRLEKSFVYSTLIVIMFQRLQAEILGESM</sequence>
<protein>
    <submittedName>
        <fullName evidence="2">SACS</fullName>
    </submittedName>
</protein>
<reference evidence="2" key="1">
    <citation type="submission" date="2021-03" db="EMBL/GenBank/DDBJ databases">
        <authorList>
            <person name="Bekaert M."/>
        </authorList>
    </citation>
    <scope>NUCLEOTIDE SEQUENCE</scope>
</reference>
<proteinExistence type="predicted"/>
<comment type="caution">
    <text evidence="2">The sequence shown here is derived from an EMBL/GenBank/DDBJ whole genome shotgun (WGS) entry which is preliminary data.</text>
</comment>
<organism evidence="2 3">
    <name type="scientific">Mytilus edulis</name>
    <name type="common">Blue mussel</name>
    <dbReference type="NCBI Taxonomy" id="6550"/>
    <lineage>
        <taxon>Eukaryota</taxon>
        <taxon>Metazoa</taxon>
        <taxon>Spiralia</taxon>
        <taxon>Lophotrochozoa</taxon>
        <taxon>Mollusca</taxon>
        <taxon>Bivalvia</taxon>
        <taxon>Autobranchia</taxon>
        <taxon>Pteriomorphia</taxon>
        <taxon>Mytilida</taxon>
        <taxon>Mytiloidea</taxon>
        <taxon>Mytilidae</taxon>
        <taxon>Mytilinae</taxon>
        <taxon>Mytilus</taxon>
    </lineage>
</organism>
<gene>
    <name evidence="2" type="ORF">MEDL_64630</name>
</gene>
<dbReference type="SUPFAM" id="SSF55874">
    <property type="entry name" value="ATPase domain of HSP90 chaperone/DNA topoisomerase II/histidine kinase"/>
    <property type="match status" value="1"/>
</dbReference>
<evidence type="ECO:0000313" key="3">
    <source>
        <dbReference type="Proteomes" id="UP000683360"/>
    </source>
</evidence>
<name>A0A8S3V4P2_MYTED</name>
<dbReference type="InterPro" id="IPR058210">
    <property type="entry name" value="SACS/Nov_dom"/>
</dbReference>
<dbReference type="Proteomes" id="UP000683360">
    <property type="component" value="Unassembled WGS sequence"/>
</dbReference>
<dbReference type="EMBL" id="CAJPWZ010003139">
    <property type="protein sequence ID" value="CAG2253131.1"/>
    <property type="molecule type" value="Genomic_DNA"/>
</dbReference>
<dbReference type="InterPro" id="IPR036890">
    <property type="entry name" value="HATPase_C_sf"/>
</dbReference>
<dbReference type="Pfam" id="PF25794">
    <property type="entry name" value="SACS"/>
    <property type="match status" value="1"/>
</dbReference>
<accession>A0A8S3V4P2</accession>
<dbReference type="OrthoDB" id="10070270at2759"/>
<evidence type="ECO:0000259" key="1">
    <source>
        <dbReference type="Pfam" id="PF25794"/>
    </source>
</evidence>
<dbReference type="PANTHER" id="PTHR46919:SF2">
    <property type="entry name" value="SACSIN"/>
    <property type="match status" value="1"/>
</dbReference>
<dbReference type="AlphaFoldDB" id="A0A8S3V4P2"/>
<evidence type="ECO:0000313" key="2">
    <source>
        <dbReference type="EMBL" id="CAG2253131.1"/>
    </source>
</evidence>
<keyword evidence="3" id="KW-1185">Reference proteome</keyword>